<dbReference type="GeneID" id="99635553"/>
<feature type="domain" description="DUF7336" evidence="1">
    <location>
        <begin position="25"/>
        <end position="57"/>
    </location>
</feature>
<dbReference type="AlphaFoldDB" id="A0A379MXS0"/>
<dbReference type="Pfam" id="PF24024">
    <property type="entry name" value="DUF7336"/>
    <property type="match status" value="1"/>
</dbReference>
<reference evidence="2 3" key="1">
    <citation type="submission" date="2018-06" db="EMBL/GenBank/DDBJ databases">
        <authorList>
            <consortium name="Pathogen Informatics"/>
            <person name="Doyle S."/>
        </authorList>
    </citation>
    <scope>NUCLEOTIDE SEQUENCE [LARGE SCALE GENOMIC DNA]</scope>
    <source>
        <strain evidence="2 3">NCTC13291</strain>
    </source>
</reference>
<gene>
    <name evidence="2" type="ORF">NCTC13291_00529</name>
</gene>
<evidence type="ECO:0000313" key="3">
    <source>
        <dbReference type="Proteomes" id="UP000254919"/>
    </source>
</evidence>
<protein>
    <recommendedName>
        <fullName evidence="1">DUF7336 domain-containing protein</fullName>
    </recommendedName>
</protein>
<dbReference type="InterPro" id="IPR055760">
    <property type="entry name" value="DUF7336"/>
</dbReference>
<evidence type="ECO:0000313" key="2">
    <source>
        <dbReference type="EMBL" id="SUE38162.1"/>
    </source>
</evidence>
<dbReference type="EMBL" id="UGVN01000001">
    <property type="protein sequence ID" value="SUE38162.1"/>
    <property type="molecule type" value="Genomic_DNA"/>
</dbReference>
<accession>A0A379MXS0</accession>
<proteinExistence type="predicted"/>
<name>A0A379MXS0_9PROT</name>
<evidence type="ECO:0000259" key="1">
    <source>
        <dbReference type="Pfam" id="PF24024"/>
    </source>
</evidence>
<dbReference type="Proteomes" id="UP000254919">
    <property type="component" value="Unassembled WGS sequence"/>
</dbReference>
<organism evidence="2 3">
    <name type="scientific">Roseomonas mucosa</name>
    <dbReference type="NCBI Taxonomy" id="207340"/>
    <lineage>
        <taxon>Bacteria</taxon>
        <taxon>Pseudomonadati</taxon>
        <taxon>Pseudomonadota</taxon>
        <taxon>Alphaproteobacteria</taxon>
        <taxon>Acetobacterales</taxon>
        <taxon>Roseomonadaceae</taxon>
        <taxon>Roseomonas</taxon>
    </lineage>
</organism>
<dbReference type="RefSeq" id="WP_019461331.1">
    <property type="nucleotide sequence ID" value="NZ_AP031462.1"/>
</dbReference>
<sequence length="90" mass="10449">MTGKSENFWIVEHHEMDADGDETETDEIEMSMKLIGIYSSEEKARQAIGRMRQLPGFRDWPDGFRVFHYCAPLDDTSWTEGFGFDPDDPE</sequence>